<comment type="catalytic activity">
    <reaction evidence="5 6">
        <text>hydrogencarbonate + H(+) = CO2 + H2O</text>
        <dbReference type="Rhea" id="RHEA:10748"/>
        <dbReference type="ChEBI" id="CHEBI:15377"/>
        <dbReference type="ChEBI" id="CHEBI:15378"/>
        <dbReference type="ChEBI" id="CHEBI:16526"/>
        <dbReference type="ChEBI" id="CHEBI:17544"/>
        <dbReference type="EC" id="4.2.1.1"/>
    </reaction>
</comment>
<comment type="similarity">
    <text evidence="1 6">Belongs to the beta-class carbonic anhydrase family.</text>
</comment>
<evidence type="ECO:0000256" key="2">
    <source>
        <dbReference type="ARBA" id="ARBA00012925"/>
    </source>
</evidence>
<protein>
    <recommendedName>
        <fullName evidence="2 6">Carbonic anhydrase</fullName>
        <ecNumber evidence="2 6">4.2.1.1</ecNumber>
    </recommendedName>
    <alternativeName>
        <fullName evidence="6">Carbonate dehydratase</fullName>
    </alternativeName>
</protein>
<dbReference type="PANTHER" id="PTHR11002:SF79">
    <property type="entry name" value="CARBONIC ANHYDRASE 2"/>
    <property type="match status" value="1"/>
</dbReference>
<proteinExistence type="inferred from homology"/>
<evidence type="ECO:0000313" key="7">
    <source>
        <dbReference type="EMBL" id="XFO65441.1"/>
    </source>
</evidence>
<organism evidence="7 8">
    <name type="scientific">Sporomusa silvacetica DSM 10669</name>
    <dbReference type="NCBI Taxonomy" id="1123289"/>
    <lineage>
        <taxon>Bacteria</taxon>
        <taxon>Bacillati</taxon>
        <taxon>Bacillota</taxon>
        <taxon>Negativicutes</taxon>
        <taxon>Selenomonadales</taxon>
        <taxon>Sporomusaceae</taxon>
        <taxon>Sporomusa</taxon>
    </lineage>
</organism>
<dbReference type="InterPro" id="IPR036874">
    <property type="entry name" value="Carbonic_anhydrase_sf"/>
</dbReference>
<dbReference type="SUPFAM" id="SSF53056">
    <property type="entry name" value="beta-carbonic anhydrase, cab"/>
    <property type="match status" value="1"/>
</dbReference>
<evidence type="ECO:0000256" key="1">
    <source>
        <dbReference type="ARBA" id="ARBA00006217"/>
    </source>
</evidence>
<evidence type="ECO:0000256" key="6">
    <source>
        <dbReference type="RuleBase" id="RU003956"/>
    </source>
</evidence>
<dbReference type="SMART" id="SM00947">
    <property type="entry name" value="Pro_CA"/>
    <property type="match status" value="1"/>
</dbReference>
<evidence type="ECO:0000256" key="3">
    <source>
        <dbReference type="ARBA" id="ARBA00022833"/>
    </source>
</evidence>
<dbReference type="GO" id="GO:0004089">
    <property type="term" value="F:carbonate dehydratase activity"/>
    <property type="evidence" value="ECO:0007669"/>
    <property type="project" value="UniProtKB-EC"/>
</dbReference>
<dbReference type="InterPro" id="IPR001765">
    <property type="entry name" value="Carbonic_anhydrase"/>
</dbReference>
<name>A0ABZ3IIC3_9FIRM</name>
<dbReference type="EC" id="4.2.1.1" evidence="2 6"/>
<dbReference type="Proteomes" id="UP000216752">
    <property type="component" value="Chromosome"/>
</dbReference>
<sequence>MDAYQALEKLIAGNRRYVTEKYAKADIGFNKRAELIKGQQPFAIILGCSDSRIPPEIVFDQGLGQLFVVRTAGQVVDAVVLGSIEYAVEHLDVRLILVLGHQDCGAVKAALENKQGPVHIASILQSIAPAVETAKNRTGELLLNAIKANIEFTVEKLQSTSPILKKAIMRKGLQIIGAIHNICDGSVTLDYT</sequence>
<dbReference type="CDD" id="cd03378">
    <property type="entry name" value="beta_CA_cladeC"/>
    <property type="match status" value="1"/>
</dbReference>
<keyword evidence="3 6" id="KW-0862">Zinc</keyword>
<dbReference type="PROSITE" id="PS00704">
    <property type="entry name" value="PROK_CO2_ANHYDRASE_1"/>
    <property type="match status" value="1"/>
</dbReference>
<comment type="function">
    <text evidence="6">Reversible hydration of carbon dioxide.</text>
</comment>
<dbReference type="EMBL" id="CP155573">
    <property type="protein sequence ID" value="XFO65441.1"/>
    <property type="molecule type" value="Genomic_DNA"/>
</dbReference>
<evidence type="ECO:0000313" key="8">
    <source>
        <dbReference type="Proteomes" id="UP000216752"/>
    </source>
</evidence>
<dbReference type="PROSITE" id="PS00705">
    <property type="entry name" value="PROK_CO2_ANHYDRASE_2"/>
    <property type="match status" value="1"/>
</dbReference>
<reference evidence="7" key="1">
    <citation type="submission" date="2024-05" db="EMBL/GenBank/DDBJ databases">
        <title>Isolation and characterization of Sporomusa carbonis sp. nov., a carboxydotrophic hydrogenogen in the genus of Sporomusa isolated from a charcoal burning pile.</title>
        <authorList>
            <person name="Boeer T."/>
            <person name="Rosenbaum F."/>
            <person name="Eysell L."/>
            <person name="Mueller V."/>
            <person name="Daniel R."/>
            <person name="Poehlein A."/>
        </authorList>
    </citation>
    <scope>NUCLEOTIDE SEQUENCE [LARGE SCALE GENOMIC DNA]</scope>
    <source>
        <strain evidence="7">DSM 10669</strain>
    </source>
</reference>
<evidence type="ECO:0000256" key="5">
    <source>
        <dbReference type="ARBA" id="ARBA00048348"/>
    </source>
</evidence>
<evidence type="ECO:0000256" key="4">
    <source>
        <dbReference type="ARBA" id="ARBA00023239"/>
    </source>
</evidence>
<dbReference type="PANTHER" id="PTHR11002">
    <property type="entry name" value="CARBONIC ANHYDRASE"/>
    <property type="match status" value="1"/>
</dbReference>
<dbReference type="InterPro" id="IPR015892">
    <property type="entry name" value="Carbonic_anhydrase_CS"/>
</dbReference>
<dbReference type="Gene3D" id="3.40.1050.10">
    <property type="entry name" value="Carbonic anhydrase"/>
    <property type="match status" value="1"/>
</dbReference>
<accession>A0ABZ3IIC3</accession>
<dbReference type="RefSeq" id="WP_094603179.1">
    <property type="nucleotide sequence ID" value="NZ_CP155573.1"/>
</dbReference>
<keyword evidence="8" id="KW-1185">Reference proteome</keyword>
<gene>
    <name evidence="7" type="primary">cynT_2</name>
    <name evidence="7" type="ORF">SPSIL_015660</name>
</gene>
<dbReference type="Pfam" id="PF00484">
    <property type="entry name" value="Pro_CA"/>
    <property type="match status" value="1"/>
</dbReference>
<keyword evidence="4 6" id="KW-0456">Lyase</keyword>